<name>A0A2V2BRT0_9EURY</name>
<evidence type="ECO:0000313" key="1">
    <source>
        <dbReference type="EMBL" id="PWL08213.1"/>
    </source>
</evidence>
<comment type="caution">
    <text evidence="1">The sequence shown here is derived from an EMBL/GenBank/DDBJ whole genome shotgun (WGS) entry which is preliminary data.</text>
</comment>
<evidence type="ECO:0008006" key="3">
    <source>
        <dbReference type="Google" id="ProtNLM"/>
    </source>
</evidence>
<accession>A0A2V2BRT0</accession>
<protein>
    <recommendedName>
        <fullName evidence="3">Bacterial Ig-like domain-containing protein</fullName>
    </recommendedName>
</protein>
<gene>
    <name evidence="1" type="ORF">MSCUN_09020</name>
</gene>
<reference evidence="1 2" key="1">
    <citation type="submission" date="2016-04" db="EMBL/GenBank/DDBJ databases">
        <title>Genome sequence of Methanosphaera cuniculi DSM 4103.</title>
        <authorList>
            <person name="Poehlein A."/>
            <person name="Seedorf H."/>
            <person name="Daniel R."/>
        </authorList>
    </citation>
    <scope>NUCLEOTIDE SEQUENCE [LARGE SCALE GENOMIC DNA]</scope>
    <source>
        <strain evidence="1 2">DSM 4103</strain>
    </source>
</reference>
<sequence length="1000" mass="109951">MNYYEIILHNITIKTEGNTTLNLTNITITNTNQKPVLEIRGIKATITYTNLTTNNNIIIFENTQYISIRNNNFITNVTNDVKAISIKNVVNIDSYNNNITITANITQDNKEHTIVAIDGINLTSISYFNIIITNLNEVNDNIVGVNIVNPERYDNRLSVSKNKIQIKGFNNVCAINMINQTLSITENTIQISAKNTIAMNITTSKATGIYNDIESNTINMISTMNNTGIILNSCENMAIRETNFTNIMSKNITGIQVNNSTNMQLLGLVMNLNGNNIIAINLNNTSKIDITLSNITVNTNINQAPIILNSAEEILIANNSIITTTENTIKIDEKSSKSIIENNVLYALKLGDDSVLKENNNYIVVIDNTPVKSYKNLLLNDYTYDGFFDENGVLRDEIPTGANITLTGNLYNRVLNITRPVNLIGNDVLSLINTTIIVNAKNTNITNIYMKGYDNTKLIINANNCNINIPKINMQNTINENITLITLNGNNNNISITDISTTNQENNANITLLKITGKQNSITIGSMKANNFTNSTAIKLDNADKNYLNISGRVQSTVILAMDTGYGIILNNSNYNNIITSTIVSSRTKNVGFLFSNSSNNIIYNARFEGLKEKALILENNSNYNKIFGLRISFSTLNMTPISIINSSHNILEGNSITFTGEAYPVEILNGFENEIKYNALSSTTYKGDNGVYQKTDDDNAPQNNIISENYNSVSNLGSYIGINSNGLPLKIHQTITLTARPVDFTFKGGNFTFIVNGKEIGTVETQKTENASINYTITGKEGDKLIVTVIVRDTQLKVVTNTSVSQLISKLDSNILLPNIISDNGKTTISAIVLDEEGNIQTSGKVAIKLNGKTQGVVDINNGIAQLTVDSSKLSAKNYTITAVYGGNSMTEKSTSDATLTITKTTPKITIETTNVKRTNNTTITVKLTDDQNNNIAGNTKVAVKLNGKTITHTTSQNGIIKINMDLTQYKNSQYDLTIVSGENNRYNTARMTTKLAIE</sequence>
<dbReference type="InterPro" id="IPR013783">
    <property type="entry name" value="Ig-like_fold"/>
</dbReference>
<dbReference type="EMBL" id="LWMS01000024">
    <property type="protein sequence ID" value="PWL08213.1"/>
    <property type="molecule type" value="Genomic_DNA"/>
</dbReference>
<dbReference type="AlphaFoldDB" id="A0A2V2BRT0"/>
<evidence type="ECO:0000313" key="2">
    <source>
        <dbReference type="Proteomes" id="UP000246004"/>
    </source>
</evidence>
<dbReference type="Proteomes" id="UP000246004">
    <property type="component" value="Unassembled WGS sequence"/>
</dbReference>
<proteinExistence type="predicted"/>
<dbReference type="Gene3D" id="2.60.40.10">
    <property type="entry name" value="Immunoglobulins"/>
    <property type="match status" value="1"/>
</dbReference>
<organism evidence="1 2">
    <name type="scientific">Methanosphaera cuniculi</name>
    <dbReference type="NCBI Taxonomy" id="1077256"/>
    <lineage>
        <taxon>Archaea</taxon>
        <taxon>Methanobacteriati</taxon>
        <taxon>Methanobacteriota</taxon>
        <taxon>Methanomada group</taxon>
        <taxon>Methanobacteria</taxon>
        <taxon>Methanobacteriales</taxon>
        <taxon>Methanobacteriaceae</taxon>
        <taxon>Methanosphaera</taxon>
    </lineage>
</organism>